<dbReference type="GO" id="GO:0005634">
    <property type="term" value="C:nucleus"/>
    <property type="evidence" value="ECO:0007669"/>
    <property type="project" value="TreeGrafter"/>
</dbReference>
<dbReference type="Gene3D" id="3.30.200.20">
    <property type="entry name" value="Phosphorylase Kinase, domain 1"/>
    <property type="match status" value="1"/>
</dbReference>
<keyword evidence="4 7" id="KW-0418">Kinase</keyword>
<reference evidence="7" key="2">
    <citation type="submission" date="2020-06" db="EMBL/GenBank/DDBJ databases">
        <authorList>
            <person name="Sheffer M."/>
        </authorList>
    </citation>
    <scope>NUCLEOTIDE SEQUENCE</scope>
</reference>
<sequence>MSSRGPSMRTELRCQTDVLIEEFDIIHGKHLKYLELTDILLEVDIIKSLNHENVLKFYEIISGPKVTDVALVFEPFGIVMTRIMEEKIGKLYNPPVVKTIMRDLFTALAYLHKNGIIHRYQSPELLLGTMVYNESVDIWSANCIFAHLLLERPIFPRNGKENVLHSIFKLLGFPMKEVWEEFFDYPYIQDFMIFSGYKLGAELCLQHPYFSEDPKACPIEEIAKLKEEANIYRKIRIVKEKKRI</sequence>
<keyword evidence="8" id="KW-1185">Reference proteome</keyword>
<feature type="domain" description="Protein kinase" evidence="6">
    <location>
        <begin position="1"/>
        <end position="244"/>
    </location>
</feature>
<evidence type="ECO:0000256" key="3">
    <source>
        <dbReference type="ARBA" id="ARBA00022741"/>
    </source>
</evidence>
<dbReference type="PROSITE" id="PS50011">
    <property type="entry name" value="PROTEIN_KINASE_DOM"/>
    <property type="match status" value="1"/>
</dbReference>
<evidence type="ECO:0000313" key="8">
    <source>
        <dbReference type="Proteomes" id="UP000807504"/>
    </source>
</evidence>
<keyword evidence="5" id="KW-0067">ATP-binding</keyword>
<evidence type="ECO:0000313" key="7">
    <source>
        <dbReference type="EMBL" id="KAF8791911.1"/>
    </source>
</evidence>
<gene>
    <name evidence="7" type="ORF">HNY73_003577</name>
</gene>
<evidence type="ECO:0000256" key="4">
    <source>
        <dbReference type="ARBA" id="ARBA00022777"/>
    </source>
</evidence>
<comment type="caution">
    <text evidence="7">The sequence shown here is derived from an EMBL/GenBank/DDBJ whole genome shotgun (WGS) entry which is preliminary data.</text>
</comment>
<evidence type="ECO:0000256" key="5">
    <source>
        <dbReference type="ARBA" id="ARBA00022840"/>
    </source>
</evidence>
<dbReference type="SUPFAM" id="SSF56112">
    <property type="entry name" value="Protein kinase-like (PK-like)"/>
    <property type="match status" value="1"/>
</dbReference>
<accession>A0A8T0FLK7</accession>
<dbReference type="Proteomes" id="UP000807504">
    <property type="component" value="Unassembled WGS sequence"/>
</dbReference>
<evidence type="ECO:0000259" key="6">
    <source>
        <dbReference type="PROSITE" id="PS50011"/>
    </source>
</evidence>
<keyword evidence="3" id="KW-0547">Nucleotide-binding</keyword>
<keyword evidence="1" id="KW-0723">Serine/threonine-protein kinase</keyword>
<dbReference type="AlphaFoldDB" id="A0A8T0FLK7"/>
<dbReference type="InterPro" id="IPR050108">
    <property type="entry name" value="CDK"/>
</dbReference>
<name>A0A8T0FLK7_ARGBR</name>
<dbReference type="Pfam" id="PF00069">
    <property type="entry name" value="Pkinase"/>
    <property type="match status" value="1"/>
</dbReference>
<dbReference type="GO" id="GO:0004674">
    <property type="term" value="F:protein serine/threonine kinase activity"/>
    <property type="evidence" value="ECO:0007669"/>
    <property type="project" value="UniProtKB-KW"/>
</dbReference>
<evidence type="ECO:0000256" key="1">
    <source>
        <dbReference type="ARBA" id="ARBA00022527"/>
    </source>
</evidence>
<dbReference type="InterPro" id="IPR011009">
    <property type="entry name" value="Kinase-like_dom_sf"/>
</dbReference>
<proteinExistence type="predicted"/>
<dbReference type="EMBL" id="JABXBU010000003">
    <property type="protein sequence ID" value="KAF8791911.1"/>
    <property type="molecule type" value="Genomic_DNA"/>
</dbReference>
<dbReference type="Gene3D" id="1.10.510.10">
    <property type="entry name" value="Transferase(Phosphotransferase) domain 1"/>
    <property type="match status" value="2"/>
</dbReference>
<dbReference type="GO" id="GO:0007346">
    <property type="term" value="P:regulation of mitotic cell cycle"/>
    <property type="evidence" value="ECO:0007669"/>
    <property type="project" value="TreeGrafter"/>
</dbReference>
<dbReference type="PANTHER" id="PTHR24056:SF107">
    <property type="entry name" value="CYCLIN-DEPENDENT KINASE 11A-RELATED"/>
    <property type="match status" value="1"/>
</dbReference>
<keyword evidence="2" id="KW-0808">Transferase</keyword>
<dbReference type="InterPro" id="IPR000719">
    <property type="entry name" value="Prot_kinase_dom"/>
</dbReference>
<organism evidence="7 8">
    <name type="scientific">Argiope bruennichi</name>
    <name type="common">Wasp spider</name>
    <name type="synonym">Aranea bruennichi</name>
    <dbReference type="NCBI Taxonomy" id="94029"/>
    <lineage>
        <taxon>Eukaryota</taxon>
        <taxon>Metazoa</taxon>
        <taxon>Ecdysozoa</taxon>
        <taxon>Arthropoda</taxon>
        <taxon>Chelicerata</taxon>
        <taxon>Arachnida</taxon>
        <taxon>Araneae</taxon>
        <taxon>Araneomorphae</taxon>
        <taxon>Entelegynae</taxon>
        <taxon>Araneoidea</taxon>
        <taxon>Araneidae</taxon>
        <taxon>Argiope</taxon>
    </lineage>
</organism>
<dbReference type="GO" id="GO:0005524">
    <property type="term" value="F:ATP binding"/>
    <property type="evidence" value="ECO:0007669"/>
    <property type="project" value="UniProtKB-KW"/>
</dbReference>
<protein>
    <submittedName>
        <fullName evidence="7">Cyclin-dependent kinase C-3 like protein</fullName>
    </submittedName>
</protein>
<reference evidence="7" key="1">
    <citation type="journal article" date="2020" name="bioRxiv">
        <title>Chromosome-level reference genome of the European wasp spider Argiope bruennichi: a resource for studies on range expansion and evolutionary adaptation.</title>
        <authorList>
            <person name="Sheffer M.M."/>
            <person name="Hoppe A."/>
            <person name="Krehenwinkel H."/>
            <person name="Uhl G."/>
            <person name="Kuss A.W."/>
            <person name="Jensen L."/>
            <person name="Jensen C."/>
            <person name="Gillespie R.G."/>
            <person name="Hoff K.J."/>
            <person name="Prost S."/>
        </authorList>
    </citation>
    <scope>NUCLEOTIDE SEQUENCE</scope>
</reference>
<dbReference type="SMART" id="SM00220">
    <property type="entry name" value="S_TKc"/>
    <property type="match status" value="1"/>
</dbReference>
<evidence type="ECO:0000256" key="2">
    <source>
        <dbReference type="ARBA" id="ARBA00022679"/>
    </source>
</evidence>
<dbReference type="PANTHER" id="PTHR24056">
    <property type="entry name" value="CELL DIVISION PROTEIN KINASE"/>
    <property type="match status" value="1"/>
</dbReference>